<dbReference type="AlphaFoldDB" id="A0A813LS68"/>
<reference evidence="1" key="1">
    <citation type="submission" date="2021-02" db="EMBL/GenBank/DDBJ databases">
        <authorList>
            <person name="Dougan E. K."/>
            <person name="Rhodes N."/>
            <person name="Thang M."/>
            <person name="Chan C."/>
        </authorList>
    </citation>
    <scope>NUCLEOTIDE SEQUENCE</scope>
</reference>
<dbReference type="InterPro" id="IPR029063">
    <property type="entry name" value="SAM-dependent_MTases_sf"/>
</dbReference>
<dbReference type="Proteomes" id="UP000626109">
    <property type="component" value="Unassembled WGS sequence"/>
</dbReference>
<evidence type="ECO:0000313" key="1">
    <source>
        <dbReference type="EMBL" id="CAE8736182.1"/>
    </source>
</evidence>
<dbReference type="Gene3D" id="3.40.50.150">
    <property type="entry name" value="Vaccinia Virus protein VP39"/>
    <property type="match status" value="1"/>
</dbReference>
<evidence type="ECO:0000313" key="2">
    <source>
        <dbReference type="Proteomes" id="UP000626109"/>
    </source>
</evidence>
<accession>A0A813LS68</accession>
<protein>
    <submittedName>
        <fullName evidence="1">Uncharacterized protein</fullName>
    </submittedName>
</protein>
<sequence length="922" mass="96922">MGAVFSAAALAPHCRRPWCPSAIVAAAAAAALGPAATSSAAAASVSSSQAGSLVCRDERWKHLYAVLSEASETEEFVLHTFSPAVNELTRPESFAWFKDNYQECVEGLLSLILYIYLHVEEFRRPSMLELASQAARELNPLALRSGLATWPLFGLLDKLQLVWQGGAHASPLLTEPWRLPPLGCPRRDLSESVHPFQRGLISSPLAAAWGWIEDSSLGSRTDGQAFADEVFPLSDKSTLRMARYLSPGAVLVDAGVFDGTDWSLMGIMAGATVLGFEPLATNRQLVGERLPAALEKYWALAADDSCRGPSHTLLHVVPGEAIPRTSWEEAQSASSSCSRSKSASSRQGHSYIVGAALGERVKSLSMTTRYDYSSVSDQGYLKGPKGMKQEDVAMTTLDEIISTYLVNASDSLLTEGKMTPFDYIDVLKLDVEGLALLSRYNILADDCPGGPVVQLGSSAGESAAFESAWLRAFQQTNASALLPVLRALHDEVPPSSQLGCGPSSKIKASALLPVLRALHDEVPPSSQLGCGPSSKLKASALLPVLRALHDEAPPSSQLGCGPSSKIKASALLPVLRALHDEVPPSSQLGCGPSSKIKASALLPVLRALHDEVPPSSQLGCGPSSKIKASALLPVLRALHDEVPPSSQLGCGPSSKIKASALLPVLRALHDEVPPSSQLGCGPSSKLKASALLPVLRALHDEVPPSSQLGCGPSSKIKASALLPVLRALHDEVPPSSQLGCGPSSKIKASALLPVLRALHDEVPPSSQLGCGPSSKLKASALLPVLRALHDEVPPSSQLGCGPSSALLPVLRAVHDEVPPSSQLGCGPSSKLKASALLPVLRALHDEVKVGRATVTAAEIEWPNGVIHSIDKGSGFFSGKYGFGFIRDTTMEGEPGNYGAGFPTFLGKESGTIKNKDLLLGVS</sequence>
<comment type="caution">
    <text evidence="1">The sequence shown here is derived from an EMBL/GenBank/DDBJ whole genome shotgun (WGS) entry which is preliminary data.</text>
</comment>
<name>A0A813LS68_POLGL</name>
<dbReference type="EMBL" id="CAJNNW010036630">
    <property type="protein sequence ID" value="CAE8736182.1"/>
    <property type="molecule type" value="Genomic_DNA"/>
</dbReference>
<organism evidence="1 2">
    <name type="scientific">Polarella glacialis</name>
    <name type="common">Dinoflagellate</name>
    <dbReference type="NCBI Taxonomy" id="89957"/>
    <lineage>
        <taxon>Eukaryota</taxon>
        <taxon>Sar</taxon>
        <taxon>Alveolata</taxon>
        <taxon>Dinophyceae</taxon>
        <taxon>Suessiales</taxon>
        <taxon>Suessiaceae</taxon>
        <taxon>Polarella</taxon>
    </lineage>
</organism>
<gene>
    <name evidence="1" type="ORF">PGLA2088_LOCUS48205</name>
</gene>
<proteinExistence type="predicted"/>